<evidence type="ECO:0000313" key="3">
    <source>
        <dbReference type="Proteomes" id="UP000271098"/>
    </source>
</evidence>
<feature type="domain" description="FAS1" evidence="1">
    <location>
        <begin position="1"/>
        <end position="137"/>
    </location>
</feature>
<dbReference type="GO" id="GO:0030198">
    <property type="term" value="P:extracellular matrix organization"/>
    <property type="evidence" value="ECO:0007669"/>
    <property type="project" value="TreeGrafter"/>
</dbReference>
<dbReference type="InterPro" id="IPR050904">
    <property type="entry name" value="Adhesion/Biosynth-related"/>
</dbReference>
<dbReference type="InterPro" id="IPR036378">
    <property type="entry name" value="FAS1_dom_sf"/>
</dbReference>
<gene>
    <name evidence="2" type="ORF">GPUH_LOCUS2330</name>
</gene>
<dbReference type="WBParaSite" id="GPUH_0000233301-mRNA-1">
    <property type="protein sequence ID" value="GPUH_0000233301-mRNA-1"/>
    <property type="gene ID" value="GPUH_0000233301"/>
</dbReference>
<dbReference type="PANTHER" id="PTHR10900:SF124">
    <property type="entry name" value="FI05614P"/>
    <property type="match status" value="1"/>
</dbReference>
<keyword evidence="3" id="KW-1185">Reference proteome</keyword>
<reference evidence="4" key="1">
    <citation type="submission" date="2016-06" db="UniProtKB">
        <authorList>
            <consortium name="WormBaseParasite"/>
        </authorList>
    </citation>
    <scope>IDENTIFICATION</scope>
</reference>
<reference evidence="2 3" key="2">
    <citation type="submission" date="2018-11" db="EMBL/GenBank/DDBJ databases">
        <authorList>
            <consortium name="Pathogen Informatics"/>
        </authorList>
    </citation>
    <scope>NUCLEOTIDE SEQUENCE [LARGE SCALE GENOMIC DNA]</scope>
</reference>
<dbReference type="Proteomes" id="UP000271098">
    <property type="component" value="Unassembled WGS sequence"/>
</dbReference>
<evidence type="ECO:0000259" key="1">
    <source>
        <dbReference type="PROSITE" id="PS50213"/>
    </source>
</evidence>
<dbReference type="GO" id="GO:0031012">
    <property type="term" value="C:extracellular matrix"/>
    <property type="evidence" value="ECO:0007669"/>
    <property type="project" value="TreeGrafter"/>
</dbReference>
<dbReference type="SMART" id="SM00554">
    <property type="entry name" value="FAS1"/>
    <property type="match status" value="1"/>
</dbReference>
<organism evidence="4">
    <name type="scientific">Gongylonema pulchrum</name>
    <dbReference type="NCBI Taxonomy" id="637853"/>
    <lineage>
        <taxon>Eukaryota</taxon>
        <taxon>Metazoa</taxon>
        <taxon>Ecdysozoa</taxon>
        <taxon>Nematoda</taxon>
        <taxon>Chromadorea</taxon>
        <taxon>Rhabditida</taxon>
        <taxon>Spirurina</taxon>
        <taxon>Spiruromorpha</taxon>
        <taxon>Spiruroidea</taxon>
        <taxon>Gongylonematidae</taxon>
        <taxon>Gongylonema</taxon>
    </lineage>
</organism>
<dbReference type="GO" id="GO:0007155">
    <property type="term" value="P:cell adhesion"/>
    <property type="evidence" value="ECO:0007669"/>
    <property type="project" value="TreeGrafter"/>
</dbReference>
<name>A0A183D0T7_9BILA</name>
<dbReference type="PROSITE" id="PS50213">
    <property type="entry name" value="FAS1"/>
    <property type="match status" value="2"/>
</dbReference>
<dbReference type="OrthoDB" id="5810603at2759"/>
<dbReference type="SUPFAM" id="SSF82153">
    <property type="entry name" value="FAS1 domain"/>
    <property type="match status" value="2"/>
</dbReference>
<dbReference type="InterPro" id="IPR000782">
    <property type="entry name" value="FAS1_domain"/>
</dbReference>
<sequence>MDNSRCTTLMRYINMIGQIVRNYFSATGGMVTFFAPYNEAFERIPEYIERRILRDRIWLEQILKYHIVPAKELTSSEITNETIVNTVDTIHQLYFIRGEWPKNNITYYVIGGGVRATILVDNVAAVNGIVHYIDRVLGVPYKTLYEHMRNDSRLQTSYLMLQNLQIRYSLDPWQVLTPQQNFTFFVPTNEAWDKLSYQ</sequence>
<dbReference type="GO" id="GO:0050839">
    <property type="term" value="F:cell adhesion molecule binding"/>
    <property type="evidence" value="ECO:0007669"/>
    <property type="project" value="TreeGrafter"/>
</dbReference>
<feature type="domain" description="FAS1" evidence="1">
    <location>
        <begin position="141"/>
        <end position="198"/>
    </location>
</feature>
<evidence type="ECO:0000313" key="2">
    <source>
        <dbReference type="EMBL" id="VDK33509.1"/>
    </source>
</evidence>
<dbReference type="GO" id="GO:0005615">
    <property type="term" value="C:extracellular space"/>
    <property type="evidence" value="ECO:0007669"/>
    <property type="project" value="TreeGrafter"/>
</dbReference>
<accession>A0A183D0T7</accession>
<dbReference type="PANTHER" id="PTHR10900">
    <property type="entry name" value="PERIOSTIN-RELATED"/>
    <property type="match status" value="1"/>
</dbReference>
<evidence type="ECO:0000313" key="4">
    <source>
        <dbReference type="WBParaSite" id="GPUH_0000233301-mRNA-1"/>
    </source>
</evidence>
<dbReference type="AlphaFoldDB" id="A0A183D0T7"/>
<proteinExistence type="predicted"/>
<protein>
    <submittedName>
        <fullName evidence="4">FAS1 domain-containing protein</fullName>
    </submittedName>
</protein>
<dbReference type="EMBL" id="UYRT01003419">
    <property type="protein sequence ID" value="VDK33509.1"/>
    <property type="molecule type" value="Genomic_DNA"/>
</dbReference>
<dbReference type="Pfam" id="PF02469">
    <property type="entry name" value="Fasciclin"/>
    <property type="match status" value="1"/>
</dbReference>
<dbReference type="Gene3D" id="2.30.180.10">
    <property type="entry name" value="FAS1 domain"/>
    <property type="match status" value="2"/>
</dbReference>